<gene>
    <name evidence="1" type="ORF">S06H3_13647</name>
</gene>
<dbReference type="AlphaFoldDB" id="X1L9H3"/>
<protein>
    <submittedName>
        <fullName evidence="1">Uncharacterized protein</fullName>
    </submittedName>
</protein>
<proteinExistence type="predicted"/>
<dbReference type="EMBL" id="BARV01006666">
    <property type="protein sequence ID" value="GAI15733.1"/>
    <property type="molecule type" value="Genomic_DNA"/>
</dbReference>
<organism evidence="1">
    <name type="scientific">marine sediment metagenome</name>
    <dbReference type="NCBI Taxonomy" id="412755"/>
    <lineage>
        <taxon>unclassified sequences</taxon>
        <taxon>metagenomes</taxon>
        <taxon>ecological metagenomes</taxon>
    </lineage>
</organism>
<sequence length="55" mass="6146">MTILELANKIIDDWHADDDNFPKAEPDGLKLARMIKAGIPNDIDPDREAMDADLP</sequence>
<name>X1L9H3_9ZZZZ</name>
<reference evidence="1" key="1">
    <citation type="journal article" date="2014" name="Front. Microbiol.">
        <title>High frequency of phylogenetically diverse reductive dehalogenase-homologous genes in deep subseafloor sedimentary metagenomes.</title>
        <authorList>
            <person name="Kawai M."/>
            <person name="Futagami T."/>
            <person name="Toyoda A."/>
            <person name="Takaki Y."/>
            <person name="Nishi S."/>
            <person name="Hori S."/>
            <person name="Arai W."/>
            <person name="Tsubouchi T."/>
            <person name="Morono Y."/>
            <person name="Uchiyama I."/>
            <person name="Ito T."/>
            <person name="Fujiyama A."/>
            <person name="Inagaki F."/>
            <person name="Takami H."/>
        </authorList>
    </citation>
    <scope>NUCLEOTIDE SEQUENCE</scope>
    <source>
        <strain evidence="1">Expedition CK06-06</strain>
    </source>
</reference>
<evidence type="ECO:0000313" key="1">
    <source>
        <dbReference type="EMBL" id="GAI15733.1"/>
    </source>
</evidence>
<accession>X1L9H3</accession>
<comment type="caution">
    <text evidence="1">The sequence shown here is derived from an EMBL/GenBank/DDBJ whole genome shotgun (WGS) entry which is preliminary data.</text>
</comment>